<dbReference type="GO" id="GO:0005637">
    <property type="term" value="C:nuclear inner membrane"/>
    <property type="evidence" value="ECO:0007669"/>
    <property type="project" value="UniProtKB-SubCell"/>
</dbReference>
<evidence type="ECO:0000313" key="10">
    <source>
        <dbReference type="EMBL" id="KAF1960365.1"/>
    </source>
</evidence>
<evidence type="ECO:0000256" key="2">
    <source>
        <dbReference type="ARBA" id="ARBA00022692"/>
    </source>
</evidence>
<evidence type="ECO:0000256" key="4">
    <source>
        <dbReference type="ARBA" id="ARBA00022989"/>
    </source>
</evidence>
<feature type="transmembrane region" description="Helical" evidence="8">
    <location>
        <begin position="278"/>
        <end position="295"/>
    </location>
</feature>
<dbReference type="Pfam" id="PF09779">
    <property type="entry name" value="Ima1_N"/>
    <property type="match status" value="1"/>
</dbReference>
<evidence type="ECO:0000256" key="3">
    <source>
        <dbReference type="ARBA" id="ARBA00022723"/>
    </source>
</evidence>
<dbReference type="OrthoDB" id="5966927at2759"/>
<dbReference type="EMBL" id="ML976983">
    <property type="protein sequence ID" value="KAF1960365.1"/>
    <property type="molecule type" value="Genomic_DNA"/>
</dbReference>
<keyword evidence="3" id="KW-0479">Metal-binding</keyword>
<dbReference type="InterPro" id="IPR042321">
    <property type="entry name" value="Ima1"/>
</dbReference>
<dbReference type="GO" id="GO:0046872">
    <property type="term" value="F:metal ion binding"/>
    <property type="evidence" value="ECO:0007669"/>
    <property type="project" value="UniProtKB-KW"/>
</dbReference>
<evidence type="ECO:0000256" key="7">
    <source>
        <dbReference type="SAM" id="MobiDB-lite"/>
    </source>
</evidence>
<evidence type="ECO:0000256" key="6">
    <source>
        <dbReference type="ARBA" id="ARBA00023242"/>
    </source>
</evidence>
<gene>
    <name evidence="10" type="ORF">CC80DRAFT_466166</name>
</gene>
<feature type="compositionally biased region" description="Pro residues" evidence="7">
    <location>
        <begin position="454"/>
        <end position="466"/>
    </location>
</feature>
<keyword evidence="2 8" id="KW-0812">Transmembrane</keyword>
<feature type="region of interest" description="Disordered" evidence="7">
    <location>
        <begin position="428"/>
        <end position="482"/>
    </location>
</feature>
<dbReference type="AlphaFoldDB" id="A0A6A5U686"/>
<evidence type="ECO:0000313" key="11">
    <source>
        <dbReference type="Proteomes" id="UP000800035"/>
    </source>
</evidence>
<comment type="subcellular location">
    <subcellularLocation>
        <location evidence="1">Nucleus inner membrane</location>
        <topology evidence="1">Multi-pass membrane protein</topology>
    </subcellularLocation>
</comment>
<dbReference type="GO" id="GO:0044732">
    <property type="term" value="C:mitotic spindle pole body"/>
    <property type="evidence" value="ECO:0007669"/>
    <property type="project" value="TreeGrafter"/>
</dbReference>
<dbReference type="GO" id="GO:0034506">
    <property type="term" value="C:chromosome, centromeric core domain"/>
    <property type="evidence" value="ECO:0007669"/>
    <property type="project" value="TreeGrafter"/>
</dbReference>
<feature type="domain" description="Ima1 N-terminal" evidence="9">
    <location>
        <begin position="9"/>
        <end position="140"/>
    </location>
</feature>
<accession>A0A6A5U686</accession>
<name>A0A6A5U686_9PLEO</name>
<evidence type="ECO:0000256" key="8">
    <source>
        <dbReference type="SAM" id="Phobius"/>
    </source>
</evidence>
<dbReference type="PROSITE" id="PS00202">
    <property type="entry name" value="RUBREDOXIN"/>
    <property type="match status" value="1"/>
</dbReference>
<keyword evidence="4 8" id="KW-1133">Transmembrane helix</keyword>
<dbReference type="GO" id="GO:0071765">
    <property type="term" value="P:nuclear inner membrane organization"/>
    <property type="evidence" value="ECO:0007669"/>
    <property type="project" value="InterPro"/>
</dbReference>
<dbReference type="Proteomes" id="UP000800035">
    <property type="component" value="Unassembled WGS sequence"/>
</dbReference>
<dbReference type="InterPro" id="IPR018527">
    <property type="entry name" value="Rubredoxin_Fe_BS"/>
</dbReference>
<feature type="transmembrane region" description="Helical" evidence="8">
    <location>
        <begin position="307"/>
        <end position="326"/>
    </location>
</feature>
<sequence length="577" mass="65328">MVRLLRRNLRCHYCNLTSRNEHGGIPRQWLCPNCDATNYLDERGNVTDPPIEATASAAHSLQYARSRSPTPTMHVSSSLTNSPFCETCQHNQFLLNKTIAEYIPDEDDPQYAQYVKSADEYRAELEERYPQVCEDCIDRVQERIRAAGYAAKADHLRRRLEQSKKYKVPENSLRQVVTLAVICIAKWFYLVNVFFGLLWHTLGMMASPDRDRDFDLGVCFKQALFLRGVGESCFNSPDILQLVKYALLADLFTIWWNPKLKQKTNRPGGRMRGLKTVWFLRLVLLSGRSLAYFFLTDVDRESQKSLHYTHGAIFALLIWGTIRCYNTVRIHYHSTRTLMQPLDAHLPSVSQPSENSNPTTCPTTRPINSSFDTMAQSFTSSFTGGPSSANPPSPTLTIASVATEDSEWATPYNPRKTSRTATDIAMDWTPTPKRFSNNAPTVLPHTFTPKREPSPPPAPNFTPHSPPSQGHSIFAQPDPNPFRHKVPAPPRGSLLPKTARVDPWNAPGTTHVPHNFFNEAKKFGEASQRDVDWSVPRNVKRQDELFASPKLKYHTNAYGKQGRDTGLEAGFNDLFSK</sequence>
<dbReference type="PANTHER" id="PTHR28538:SF1">
    <property type="entry name" value="INTEGRAL INNER NUCLEAR MEMBRANE PROTEIN IMA1"/>
    <property type="match status" value="1"/>
</dbReference>
<keyword evidence="11" id="KW-1185">Reference proteome</keyword>
<organism evidence="10 11">
    <name type="scientific">Byssothecium circinans</name>
    <dbReference type="NCBI Taxonomy" id="147558"/>
    <lineage>
        <taxon>Eukaryota</taxon>
        <taxon>Fungi</taxon>
        <taxon>Dikarya</taxon>
        <taxon>Ascomycota</taxon>
        <taxon>Pezizomycotina</taxon>
        <taxon>Dothideomycetes</taxon>
        <taxon>Pleosporomycetidae</taxon>
        <taxon>Pleosporales</taxon>
        <taxon>Massarineae</taxon>
        <taxon>Massarinaceae</taxon>
        <taxon>Byssothecium</taxon>
    </lineage>
</organism>
<proteinExistence type="predicted"/>
<keyword evidence="6" id="KW-0539">Nucleus</keyword>
<dbReference type="PANTHER" id="PTHR28538">
    <property type="entry name" value="INTEGRAL INNER NUCLEAR MEMBRANE PROTEIN IMA1"/>
    <property type="match status" value="1"/>
</dbReference>
<protein>
    <recommendedName>
        <fullName evidence="9">Ima1 N-terminal domain-containing protein</fullName>
    </recommendedName>
</protein>
<keyword evidence="5 8" id="KW-0472">Membrane</keyword>
<feature type="transmembrane region" description="Helical" evidence="8">
    <location>
        <begin position="176"/>
        <end position="199"/>
    </location>
</feature>
<dbReference type="GO" id="GO:0034992">
    <property type="term" value="C:microtubule organizing center attachment site"/>
    <property type="evidence" value="ECO:0007669"/>
    <property type="project" value="TreeGrafter"/>
</dbReference>
<evidence type="ECO:0000256" key="1">
    <source>
        <dbReference type="ARBA" id="ARBA00004473"/>
    </source>
</evidence>
<feature type="transmembrane region" description="Helical" evidence="8">
    <location>
        <begin position="239"/>
        <end position="257"/>
    </location>
</feature>
<evidence type="ECO:0000259" key="9">
    <source>
        <dbReference type="Pfam" id="PF09779"/>
    </source>
</evidence>
<reference evidence="10" key="1">
    <citation type="journal article" date="2020" name="Stud. Mycol.">
        <title>101 Dothideomycetes genomes: a test case for predicting lifestyles and emergence of pathogens.</title>
        <authorList>
            <person name="Haridas S."/>
            <person name="Albert R."/>
            <person name="Binder M."/>
            <person name="Bloem J."/>
            <person name="Labutti K."/>
            <person name="Salamov A."/>
            <person name="Andreopoulos B."/>
            <person name="Baker S."/>
            <person name="Barry K."/>
            <person name="Bills G."/>
            <person name="Bluhm B."/>
            <person name="Cannon C."/>
            <person name="Castanera R."/>
            <person name="Culley D."/>
            <person name="Daum C."/>
            <person name="Ezra D."/>
            <person name="Gonzalez J."/>
            <person name="Henrissat B."/>
            <person name="Kuo A."/>
            <person name="Liang C."/>
            <person name="Lipzen A."/>
            <person name="Lutzoni F."/>
            <person name="Magnuson J."/>
            <person name="Mondo S."/>
            <person name="Nolan M."/>
            <person name="Ohm R."/>
            <person name="Pangilinan J."/>
            <person name="Park H.-J."/>
            <person name="Ramirez L."/>
            <person name="Alfaro M."/>
            <person name="Sun H."/>
            <person name="Tritt A."/>
            <person name="Yoshinaga Y."/>
            <person name="Zwiers L.-H."/>
            <person name="Turgeon B."/>
            <person name="Goodwin S."/>
            <person name="Spatafora J."/>
            <person name="Crous P."/>
            <person name="Grigoriev I."/>
        </authorList>
    </citation>
    <scope>NUCLEOTIDE SEQUENCE</scope>
    <source>
        <strain evidence="10">CBS 675.92</strain>
    </source>
</reference>
<dbReference type="InterPro" id="IPR018617">
    <property type="entry name" value="Ima1_N"/>
</dbReference>
<evidence type="ECO:0000256" key="5">
    <source>
        <dbReference type="ARBA" id="ARBA00023136"/>
    </source>
</evidence>